<dbReference type="AlphaFoldDB" id="A0A9D2LZ75"/>
<evidence type="ECO:0000256" key="2">
    <source>
        <dbReference type="ARBA" id="ARBA00001946"/>
    </source>
</evidence>
<evidence type="ECO:0000256" key="8">
    <source>
        <dbReference type="RuleBase" id="RU364068"/>
    </source>
</evidence>
<evidence type="ECO:0000256" key="4">
    <source>
        <dbReference type="ARBA" id="ARBA00022723"/>
    </source>
</evidence>
<dbReference type="GO" id="GO:0008934">
    <property type="term" value="F:inositol monophosphate 1-phosphatase activity"/>
    <property type="evidence" value="ECO:0007669"/>
    <property type="project" value="InterPro"/>
</dbReference>
<dbReference type="Gene3D" id="3.30.540.10">
    <property type="entry name" value="Fructose-1,6-Bisphosphatase, subunit A, domain 1"/>
    <property type="match status" value="1"/>
</dbReference>
<comment type="similarity">
    <text evidence="3 8">Belongs to the inositol monophosphatase superfamily.</text>
</comment>
<protein>
    <recommendedName>
        <fullName evidence="8">Inositol-1-monophosphatase</fullName>
        <ecNumber evidence="8">3.1.3.25</ecNumber>
    </recommendedName>
</protein>
<dbReference type="GO" id="GO:0006020">
    <property type="term" value="P:inositol metabolic process"/>
    <property type="evidence" value="ECO:0007669"/>
    <property type="project" value="TreeGrafter"/>
</dbReference>
<evidence type="ECO:0000313" key="10">
    <source>
        <dbReference type="Proteomes" id="UP000824214"/>
    </source>
</evidence>
<dbReference type="InterPro" id="IPR033942">
    <property type="entry name" value="IMPase"/>
</dbReference>
<reference evidence="9" key="1">
    <citation type="journal article" date="2021" name="PeerJ">
        <title>Extensive microbial diversity within the chicken gut microbiome revealed by metagenomics and culture.</title>
        <authorList>
            <person name="Gilroy R."/>
            <person name="Ravi A."/>
            <person name="Getino M."/>
            <person name="Pursley I."/>
            <person name="Horton D.L."/>
            <person name="Alikhan N.F."/>
            <person name="Baker D."/>
            <person name="Gharbi K."/>
            <person name="Hall N."/>
            <person name="Watson M."/>
            <person name="Adriaenssens E.M."/>
            <person name="Foster-Nyarko E."/>
            <person name="Jarju S."/>
            <person name="Secka A."/>
            <person name="Antonio M."/>
            <person name="Oren A."/>
            <person name="Chaudhuri R.R."/>
            <person name="La Ragione R."/>
            <person name="Hildebrand F."/>
            <person name="Pallen M.J."/>
        </authorList>
    </citation>
    <scope>NUCLEOTIDE SEQUENCE</scope>
    <source>
        <strain evidence="9">ChiBcolR8-3208</strain>
    </source>
</reference>
<keyword evidence="5 8" id="KW-0378">Hydrolase</keyword>
<evidence type="ECO:0000313" key="9">
    <source>
        <dbReference type="EMBL" id="HJB38426.1"/>
    </source>
</evidence>
<comment type="catalytic activity">
    <reaction evidence="1 8">
        <text>a myo-inositol phosphate + H2O = myo-inositol + phosphate</text>
        <dbReference type="Rhea" id="RHEA:24056"/>
        <dbReference type="ChEBI" id="CHEBI:15377"/>
        <dbReference type="ChEBI" id="CHEBI:17268"/>
        <dbReference type="ChEBI" id="CHEBI:43474"/>
        <dbReference type="ChEBI" id="CHEBI:84139"/>
        <dbReference type="EC" id="3.1.3.25"/>
    </reaction>
</comment>
<dbReference type="GO" id="GO:0007165">
    <property type="term" value="P:signal transduction"/>
    <property type="evidence" value="ECO:0007669"/>
    <property type="project" value="TreeGrafter"/>
</dbReference>
<dbReference type="Pfam" id="PF00459">
    <property type="entry name" value="Inositol_P"/>
    <property type="match status" value="1"/>
</dbReference>
<dbReference type="PANTHER" id="PTHR20854">
    <property type="entry name" value="INOSITOL MONOPHOSPHATASE"/>
    <property type="match status" value="1"/>
</dbReference>
<dbReference type="GO" id="GO:0046854">
    <property type="term" value="P:phosphatidylinositol phosphate biosynthetic process"/>
    <property type="evidence" value="ECO:0007669"/>
    <property type="project" value="InterPro"/>
</dbReference>
<name>A0A9D2LZ75_9FIRM</name>
<reference evidence="9" key="2">
    <citation type="submission" date="2021-04" db="EMBL/GenBank/DDBJ databases">
        <authorList>
            <person name="Gilroy R."/>
        </authorList>
    </citation>
    <scope>NUCLEOTIDE SEQUENCE</scope>
    <source>
        <strain evidence="9">ChiBcolR8-3208</strain>
    </source>
</reference>
<feature type="binding site" evidence="7">
    <location>
        <position position="84"/>
    </location>
    <ligand>
        <name>Mg(2+)</name>
        <dbReference type="ChEBI" id="CHEBI:18420"/>
        <label>1</label>
        <note>catalytic</note>
    </ligand>
</feature>
<feature type="binding site" evidence="7">
    <location>
        <position position="82"/>
    </location>
    <ligand>
        <name>Mg(2+)</name>
        <dbReference type="ChEBI" id="CHEBI:18420"/>
        <label>1</label>
        <note>catalytic</note>
    </ligand>
</feature>
<organism evidence="9 10">
    <name type="scientific">Candidatus Acutalibacter ornithocaccae</name>
    <dbReference type="NCBI Taxonomy" id="2838416"/>
    <lineage>
        <taxon>Bacteria</taxon>
        <taxon>Bacillati</taxon>
        <taxon>Bacillota</taxon>
        <taxon>Clostridia</taxon>
        <taxon>Eubacteriales</taxon>
        <taxon>Acutalibacteraceae</taxon>
        <taxon>Acutalibacter</taxon>
    </lineage>
</organism>
<accession>A0A9D2LZ75</accession>
<keyword evidence="6 7" id="KW-0460">Magnesium</keyword>
<dbReference type="InterPro" id="IPR000760">
    <property type="entry name" value="Inositol_monophosphatase-like"/>
</dbReference>
<dbReference type="PROSITE" id="PS00630">
    <property type="entry name" value="IMP_2"/>
    <property type="match status" value="1"/>
</dbReference>
<dbReference type="Proteomes" id="UP000824214">
    <property type="component" value="Unassembled WGS sequence"/>
</dbReference>
<evidence type="ECO:0000256" key="5">
    <source>
        <dbReference type="ARBA" id="ARBA00022801"/>
    </source>
</evidence>
<proteinExistence type="inferred from homology"/>
<gene>
    <name evidence="9" type="ORF">H9942_10250</name>
</gene>
<evidence type="ECO:0000256" key="7">
    <source>
        <dbReference type="PIRSR" id="PIRSR600760-2"/>
    </source>
</evidence>
<dbReference type="PROSITE" id="PS00629">
    <property type="entry name" value="IMP_1"/>
    <property type="match status" value="1"/>
</dbReference>
<feature type="binding site" evidence="7">
    <location>
        <position position="85"/>
    </location>
    <ligand>
        <name>Mg(2+)</name>
        <dbReference type="ChEBI" id="CHEBI:18420"/>
        <label>1</label>
        <note>catalytic</note>
    </ligand>
</feature>
<dbReference type="InterPro" id="IPR020583">
    <property type="entry name" value="Inositol_monoP_metal-BS"/>
</dbReference>
<dbReference type="EC" id="3.1.3.25" evidence="8"/>
<dbReference type="InterPro" id="IPR020550">
    <property type="entry name" value="Inositol_monophosphatase_CS"/>
</dbReference>
<evidence type="ECO:0000256" key="6">
    <source>
        <dbReference type="ARBA" id="ARBA00022842"/>
    </source>
</evidence>
<comment type="cofactor">
    <cofactor evidence="2 7 8">
        <name>Mg(2+)</name>
        <dbReference type="ChEBI" id="CHEBI:18420"/>
    </cofactor>
</comment>
<evidence type="ECO:0000256" key="1">
    <source>
        <dbReference type="ARBA" id="ARBA00001033"/>
    </source>
</evidence>
<comment type="caution">
    <text evidence="9">The sequence shown here is derived from an EMBL/GenBank/DDBJ whole genome shotgun (WGS) entry which is preliminary data.</text>
</comment>
<dbReference type="Gene3D" id="3.40.190.80">
    <property type="match status" value="1"/>
</dbReference>
<dbReference type="GO" id="GO:0046872">
    <property type="term" value="F:metal ion binding"/>
    <property type="evidence" value="ECO:0007669"/>
    <property type="project" value="UniProtKB-KW"/>
</dbReference>
<dbReference type="SUPFAM" id="SSF56655">
    <property type="entry name" value="Carbohydrate phosphatase"/>
    <property type="match status" value="1"/>
</dbReference>
<evidence type="ECO:0000256" key="3">
    <source>
        <dbReference type="ARBA" id="ARBA00009759"/>
    </source>
</evidence>
<dbReference type="EMBL" id="DWXZ01000217">
    <property type="protein sequence ID" value="HJB38426.1"/>
    <property type="molecule type" value="Genomic_DNA"/>
</dbReference>
<feature type="binding site" evidence="7">
    <location>
        <position position="209"/>
    </location>
    <ligand>
        <name>Mg(2+)</name>
        <dbReference type="ChEBI" id="CHEBI:18420"/>
        <label>1</label>
        <note>catalytic</note>
    </ligand>
</feature>
<keyword evidence="4 7" id="KW-0479">Metal-binding</keyword>
<feature type="binding site" evidence="7">
    <location>
        <position position="66"/>
    </location>
    <ligand>
        <name>Mg(2+)</name>
        <dbReference type="ChEBI" id="CHEBI:18420"/>
        <label>1</label>
        <note>catalytic</note>
    </ligand>
</feature>
<dbReference type="PRINTS" id="PR00377">
    <property type="entry name" value="IMPHPHTASES"/>
</dbReference>
<dbReference type="CDD" id="cd01639">
    <property type="entry name" value="IMPase"/>
    <property type="match status" value="1"/>
</dbReference>
<sequence length="262" mass="28318">MELEQLAQQAIAIVKQAGELIRSIPRPHVYTKEGHANFVTEADMASQRFLIEHLSPLLPEAHFFAEEQEENKMAPGWNWVIDPIDGTTNFIRGYRPSSISVGLVKDGVGMLGIVLDPFAGELFSAVKGGGAFRNGELIHVADIPLENALVAFGTAPYYQELKDATFAVAKELGVRCGDLRRSGSAAVDLCHLAAGQLDGFFELRLSPWDYAASTVILQEAGAVTGTAPGQAFTFEEKQPFLAGTPGVYPLLEELAGKYLAQL</sequence>
<dbReference type="PANTHER" id="PTHR20854:SF4">
    <property type="entry name" value="INOSITOL-1-MONOPHOSPHATASE-RELATED"/>
    <property type="match status" value="1"/>
</dbReference>